<dbReference type="KEGG" id="eao:BD94_1072"/>
<dbReference type="EMBL" id="CP007547">
    <property type="protein sequence ID" value="AIL44847.1"/>
    <property type="molecule type" value="Genomic_DNA"/>
</dbReference>
<reference evidence="2" key="1">
    <citation type="journal article" date="2013" name="Lancet">
        <title>First case of E anophelis outbreak in an intensive-care unit.</title>
        <authorList>
            <person name="Teo J."/>
            <person name="Tan S.Y."/>
            <person name="Tay M."/>
            <person name="Ding Y."/>
            <person name="Kjelleberg S."/>
            <person name="Givskov M."/>
            <person name="Lin R.T."/>
            <person name="Yang L."/>
        </authorList>
    </citation>
    <scope>NUCLEOTIDE SEQUENCE [LARGE SCALE GENOMIC DNA]</scope>
    <source>
        <strain evidence="2">NUHP1</strain>
    </source>
</reference>
<dbReference type="Proteomes" id="UP000028933">
    <property type="component" value="Chromosome"/>
</dbReference>
<dbReference type="GeneID" id="56686013"/>
<evidence type="ECO:0000313" key="3">
    <source>
        <dbReference type="Proteomes" id="UP000028933"/>
    </source>
</evidence>
<gene>
    <name evidence="2" type="ORF">BD94_1072</name>
</gene>
<keyword evidence="1" id="KW-0732">Signal</keyword>
<protein>
    <submittedName>
        <fullName evidence="2">Uncharacterized protein</fullName>
    </submittedName>
</protein>
<dbReference type="RefSeq" id="WP_024565242.1">
    <property type="nucleotide sequence ID" value="NZ_CP007547.1"/>
</dbReference>
<dbReference type="STRING" id="1338011.BD94_1072"/>
<dbReference type="AlphaFoldDB" id="A0A077EBL0"/>
<proteinExistence type="predicted"/>
<evidence type="ECO:0000256" key="1">
    <source>
        <dbReference type="SAM" id="SignalP"/>
    </source>
</evidence>
<sequence>MATKSYLLIFLMFLGTFMYPEQFSVTASQKMDCHTTEKSSEGCCQHENEHNENCCDQNSGHANKSCKDSCKSCQTCSGYVNNIILEPIEAPLHNSFIKDTSVFSYSFPVIPNRTFNIWQPPKLI</sequence>
<evidence type="ECO:0000313" key="2">
    <source>
        <dbReference type="EMBL" id="AIL44847.1"/>
    </source>
</evidence>
<reference evidence="2" key="2">
    <citation type="journal article" date="2015" name="Genome Biol. Evol.">
        <title>Complete Genome Sequence and Transcriptomic Analysis of the Novel Pathogen Elizabethkingia anophelis in Response to Oxidative Stress.</title>
        <authorList>
            <person name="Li Y."/>
            <person name="Liu Y."/>
            <person name="Chew S.C."/>
            <person name="Tay M."/>
            <person name="Salido M.M."/>
            <person name="Teo J."/>
            <person name="Lauro F.M."/>
            <person name="Givskov M."/>
            <person name="Yang L."/>
        </authorList>
    </citation>
    <scope>NUCLEOTIDE SEQUENCE</scope>
    <source>
        <strain evidence="2">NUHP1</strain>
    </source>
</reference>
<dbReference type="eggNOG" id="ENOG5033AQD">
    <property type="taxonomic scope" value="Bacteria"/>
</dbReference>
<accession>A0A077EBL0</accession>
<feature type="signal peptide" evidence="1">
    <location>
        <begin position="1"/>
        <end position="20"/>
    </location>
</feature>
<organism evidence="2 3">
    <name type="scientific">Elizabethkingia anophelis NUHP1</name>
    <dbReference type="NCBI Taxonomy" id="1338011"/>
    <lineage>
        <taxon>Bacteria</taxon>
        <taxon>Pseudomonadati</taxon>
        <taxon>Bacteroidota</taxon>
        <taxon>Flavobacteriia</taxon>
        <taxon>Flavobacteriales</taxon>
        <taxon>Weeksellaceae</taxon>
        <taxon>Elizabethkingia</taxon>
    </lineage>
</organism>
<feature type="chain" id="PRO_5001717572" evidence="1">
    <location>
        <begin position="21"/>
        <end position="124"/>
    </location>
</feature>
<name>A0A077EBL0_9FLAO</name>
<dbReference type="HOGENOM" id="CLU_2000325_0_0_10"/>